<name>A0A177NT75_9GAMM</name>
<evidence type="ECO:0000256" key="7">
    <source>
        <dbReference type="ARBA" id="ARBA00023065"/>
    </source>
</evidence>
<keyword evidence="5 12" id="KW-1133">Transmembrane helix</keyword>
<organism evidence="13 14">
    <name type="scientific">Methylomonas lenta</name>
    <dbReference type="NCBI Taxonomy" id="980561"/>
    <lineage>
        <taxon>Bacteria</taxon>
        <taxon>Pseudomonadati</taxon>
        <taxon>Pseudomonadota</taxon>
        <taxon>Gammaproteobacteria</taxon>
        <taxon>Methylococcales</taxon>
        <taxon>Methylococcaceae</taxon>
        <taxon>Methylomonas</taxon>
    </lineage>
</organism>
<evidence type="ECO:0000256" key="3">
    <source>
        <dbReference type="ARBA" id="ARBA00022519"/>
    </source>
</evidence>
<dbReference type="GO" id="GO:0005886">
    <property type="term" value="C:plasma membrane"/>
    <property type="evidence" value="ECO:0007669"/>
    <property type="project" value="UniProtKB-SubCell"/>
</dbReference>
<comment type="activity regulation">
    <text evidence="12">Na(+) is not transported, but it plays an essential structural role and its presence is essential for fluoride channel function.</text>
</comment>
<evidence type="ECO:0000313" key="14">
    <source>
        <dbReference type="Proteomes" id="UP000078476"/>
    </source>
</evidence>
<keyword evidence="12" id="KW-0813">Transport</keyword>
<keyword evidence="6 12" id="KW-0915">Sodium</keyword>
<evidence type="ECO:0000256" key="6">
    <source>
        <dbReference type="ARBA" id="ARBA00023053"/>
    </source>
</evidence>
<keyword evidence="8 12" id="KW-0472">Membrane</keyword>
<sequence length="235" mass="26072">MQQLIAIALGGSVGAVMRFLAANGIYAVLGRSFPHGTLFVNVFGSLLMGFLTELMVQRFALAVEYRAAILVGFLGAFTTFSTFALETLYLFEEGSLLKAFLNIFLSIVLCLTACWVGLIWGRTVFSGNSTPYLAQYLPKLELMLSFFSVFSLALVAEMLINRFNLNHEIRTIFFVLLLGILTIATTLWLSLKGPAIPLEFHHLLSLFVINTLIGVVMIWSGSSIGHWIWQHKLSP</sequence>
<protein>
    <recommendedName>
        <fullName evidence="12">Fluoride-specific ion channel FluC</fullName>
    </recommendedName>
</protein>
<feature type="transmembrane region" description="Helical" evidence="12">
    <location>
        <begin position="142"/>
        <end position="160"/>
    </location>
</feature>
<feature type="transmembrane region" description="Helical" evidence="12">
    <location>
        <begin position="37"/>
        <end position="56"/>
    </location>
</feature>
<feature type="binding site" evidence="12">
    <location>
        <position position="78"/>
    </location>
    <ligand>
        <name>Na(+)</name>
        <dbReference type="ChEBI" id="CHEBI:29101"/>
        <note>structural</note>
    </ligand>
</feature>
<dbReference type="OrthoDB" id="9806299at2"/>
<evidence type="ECO:0000256" key="8">
    <source>
        <dbReference type="ARBA" id="ARBA00023136"/>
    </source>
</evidence>
<feature type="transmembrane region" description="Helical" evidence="12">
    <location>
        <begin position="68"/>
        <end position="91"/>
    </location>
</feature>
<keyword evidence="4 12" id="KW-0812">Transmembrane</keyword>
<comment type="catalytic activity">
    <reaction evidence="11">
        <text>fluoride(in) = fluoride(out)</text>
        <dbReference type="Rhea" id="RHEA:76159"/>
        <dbReference type="ChEBI" id="CHEBI:17051"/>
    </reaction>
    <physiologicalReaction direction="left-to-right" evidence="11">
        <dbReference type="Rhea" id="RHEA:76160"/>
    </physiologicalReaction>
</comment>
<keyword evidence="3" id="KW-0997">Cell inner membrane</keyword>
<dbReference type="GO" id="GO:0062054">
    <property type="term" value="F:fluoride channel activity"/>
    <property type="evidence" value="ECO:0007669"/>
    <property type="project" value="UniProtKB-UniRule"/>
</dbReference>
<reference evidence="13 14" key="1">
    <citation type="submission" date="2016-03" db="EMBL/GenBank/DDBJ databases">
        <authorList>
            <person name="Ploux O."/>
        </authorList>
    </citation>
    <scope>NUCLEOTIDE SEQUENCE [LARGE SCALE GENOMIC DNA]</scope>
    <source>
        <strain evidence="13 14">R-45370</strain>
    </source>
</reference>
<gene>
    <name evidence="12" type="primary">fluC</name>
    <name evidence="12" type="synonym">crcB</name>
    <name evidence="13" type="ORF">A1359_19820</name>
</gene>
<evidence type="ECO:0000256" key="1">
    <source>
        <dbReference type="ARBA" id="ARBA00004651"/>
    </source>
</evidence>
<evidence type="ECO:0000256" key="2">
    <source>
        <dbReference type="ARBA" id="ARBA00022475"/>
    </source>
</evidence>
<dbReference type="GO" id="GO:0140114">
    <property type="term" value="P:cellular detoxification of fluoride"/>
    <property type="evidence" value="ECO:0007669"/>
    <property type="project" value="UniProtKB-UniRule"/>
</dbReference>
<dbReference type="AlphaFoldDB" id="A0A177NT75"/>
<feature type="binding site" evidence="12">
    <location>
        <position position="75"/>
    </location>
    <ligand>
        <name>Na(+)</name>
        <dbReference type="ChEBI" id="CHEBI:29101"/>
        <note>structural</note>
    </ligand>
</feature>
<feature type="transmembrane region" description="Helical" evidence="12">
    <location>
        <begin position="172"/>
        <end position="191"/>
    </location>
</feature>
<proteinExistence type="inferred from homology"/>
<keyword evidence="2 12" id="KW-1003">Cell membrane</keyword>
<keyword evidence="14" id="KW-1185">Reference proteome</keyword>
<dbReference type="Proteomes" id="UP000078476">
    <property type="component" value="Unassembled WGS sequence"/>
</dbReference>
<comment type="similarity">
    <text evidence="10 12">Belongs to the fluoride channel Fluc/FEX (TC 1.A.43) family.</text>
</comment>
<keyword evidence="9 12" id="KW-0407">Ion channel</keyword>
<feature type="transmembrane region" description="Helical" evidence="12">
    <location>
        <begin position="203"/>
        <end position="229"/>
    </location>
</feature>
<feature type="transmembrane region" description="Helical" evidence="12">
    <location>
        <begin position="103"/>
        <end position="121"/>
    </location>
</feature>
<evidence type="ECO:0000256" key="5">
    <source>
        <dbReference type="ARBA" id="ARBA00022989"/>
    </source>
</evidence>
<dbReference type="InterPro" id="IPR003691">
    <property type="entry name" value="FluC"/>
</dbReference>
<dbReference type="PANTHER" id="PTHR28259">
    <property type="entry name" value="FLUORIDE EXPORT PROTEIN 1-RELATED"/>
    <property type="match status" value="1"/>
</dbReference>
<evidence type="ECO:0000256" key="10">
    <source>
        <dbReference type="ARBA" id="ARBA00035120"/>
    </source>
</evidence>
<comment type="caution">
    <text evidence="13">The sequence shown here is derived from an EMBL/GenBank/DDBJ whole genome shotgun (WGS) entry which is preliminary data.</text>
</comment>
<evidence type="ECO:0000313" key="13">
    <source>
        <dbReference type="EMBL" id="OAI21121.1"/>
    </source>
</evidence>
<accession>A0A177NT75</accession>
<dbReference type="PANTHER" id="PTHR28259:SF1">
    <property type="entry name" value="FLUORIDE EXPORT PROTEIN 1-RELATED"/>
    <property type="match status" value="1"/>
</dbReference>
<evidence type="ECO:0000256" key="11">
    <source>
        <dbReference type="ARBA" id="ARBA00035585"/>
    </source>
</evidence>
<keyword evidence="7 12" id="KW-0406">Ion transport</keyword>
<dbReference type="STRING" id="980561.A1359_19820"/>
<dbReference type="EMBL" id="LUUI01000021">
    <property type="protein sequence ID" value="OAI21121.1"/>
    <property type="molecule type" value="Genomic_DNA"/>
</dbReference>
<dbReference type="HAMAP" id="MF_00454">
    <property type="entry name" value="FluC"/>
    <property type="match status" value="1"/>
</dbReference>
<dbReference type="Pfam" id="PF02537">
    <property type="entry name" value="CRCB"/>
    <property type="match status" value="1"/>
</dbReference>
<evidence type="ECO:0000256" key="9">
    <source>
        <dbReference type="ARBA" id="ARBA00023303"/>
    </source>
</evidence>
<keyword evidence="12" id="KW-0479">Metal-binding</keyword>
<dbReference type="GO" id="GO:0046872">
    <property type="term" value="F:metal ion binding"/>
    <property type="evidence" value="ECO:0007669"/>
    <property type="project" value="UniProtKB-KW"/>
</dbReference>
<comment type="function">
    <text evidence="12">Fluoride-specific ion channel. Important for reducing fluoride concentration in the cell, thus reducing its toxicity.</text>
</comment>
<dbReference type="RefSeq" id="WP_066976820.1">
    <property type="nucleotide sequence ID" value="NZ_LUUI01000021.1"/>
</dbReference>
<comment type="subcellular location">
    <subcellularLocation>
        <location evidence="1 12">Cell membrane</location>
        <topology evidence="1 12">Multi-pass membrane protein</topology>
    </subcellularLocation>
</comment>
<dbReference type="NCBIfam" id="TIGR00494">
    <property type="entry name" value="crcB"/>
    <property type="match status" value="1"/>
</dbReference>
<evidence type="ECO:0000256" key="4">
    <source>
        <dbReference type="ARBA" id="ARBA00022692"/>
    </source>
</evidence>
<evidence type="ECO:0000256" key="12">
    <source>
        <dbReference type="HAMAP-Rule" id="MF_00454"/>
    </source>
</evidence>